<feature type="coiled-coil region" evidence="2">
    <location>
        <begin position="259"/>
        <end position="290"/>
    </location>
</feature>
<dbReference type="EMBL" id="GIIL01001616">
    <property type="protein sequence ID" value="NOV45342.1"/>
    <property type="molecule type" value="Transcribed_RNA"/>
</dbReference>
<dbReference type="AlphaFoldDB" id="A0A6M2DGJ9"/>
<name>A0A6M2DGJ9_XENCH</name>
<proteinExistence type="inferred from homology"/>
<evidence type="ECO:0000256" key="1">
    <source>
        <dbReference type="ARBA" id="ARBA00038178"/>
    </source>
</evidence>
<dbReference type="PROSITE" id="PS50211">
    <property type="entry name" value="DENN"/>
    <property type="match status" value="1"/>
</dbReference>
<dbReference type="PANTHER" id="PTHR31017">
    <property type="entry name" value="LATE SECRETORY PATHWAY PROTEIN AVL9-RELATED"/>
    <property type="match status" value="1"/>
</dbReference>
<dbReference type="Pfam" id="PF09794">
    <property type="entry name" value="Avl9"/>
    <property type="match status" value="1"/>
</dbReference>
<protein>
    <submittedName>
        <fullName evidence="4">Putative late secretory pathway protein avl9</fullName>
    </submittedName>
</protein>
<evidence type="ECO:0000259" key="3">
    <source>
        <dbReference type="PROSITE" id="PS50211"/>
    </source>
</evidence>
<reference evidence="4" key="1">
    <citation type="submission" date="2020-03" db="EMBL/GenBank/DDBJ databases">
        <title>Transcriptomic Profiling of the Digestive Tract of the Rat Flea, Xenopsylla cheopis, Following Blood Feeding and Infection with Yersinia pestis.</title>
        <authorList>
            <person name="Bland D.M."/>
            <person name="Martens C.A."/>
            <person name="Virtaneva K."/>
            <person name="Kanakabandi K."/>
            <person name="Long D."/>
            <person name="Rosenke R."/>
            <person name="Saturday G.A."/>
            <person name="Hoyt F.H."/>
            <person name="Bruno D.P."/>
            <person name="Ribeiro J.M.C."/>
            <person name="Hinnebusch J."/>
        </authorList>
    </citation>
    <scope>NUCLEOTIDE SEQUENCE</scope>
</reference>
<evidence type="ECO:0000313" key="4">
    <source>
        <dbReference type="EMBL" id="NOV45342.1"/>
    </source>
</evidence>
<dbReference type="InterPro" id="IPR018307">
    <property type="entry name" value="ABL9/DENND6_dom"/>
</dbReference>
<evidence type="ECO:0000256" key="2">
    <source>
        <dbReference type="SAM" id="Coils"/>
    </source>
</evidence>
<accession>A0A6M2DGJ9</accession>
<keyword evidence="2" id="KW-0175">Coiled coil</keyword>
<dbReference type="PANTHER" id="PTHR31017:SF1">
    <property type="entry name" value="LATE SECRETORY PATHWAY PROTEIN AVL9 HOMOLOG"/>
    <property type="match status" value="1"/>
</dbReference>
<comment type="similarity">
    <text evidence="1">Belongs to the AVL9 family.</text>
</comment>
<dbReference type="GO" id="GO:0005737">
    <property type="term" value="C:cytoplasm"/>
    <property type="evidence" value="ECO:0007669"/>
    <property type="project" value="TreeGrafter"/>
</dbReference>
<sequence>MSDCKEPILHIIVVGFHHKKGCQIEYSYPPLVKDDSFECPSAWKYLPTLALPDGSHNFTEDSVFFHLPGLQNEEHTIFGVSCYRQIPVEKLINRPSDVTRSTVQKSVCILSSLPLYGHIEVKLALIAHAFFEQGDFSQTKILQDAYYNMNRCFGSNEILEKFSVGLSVRDLVLRWRHKILVLFKLILLEKKVIIFGSPVRPLCLTLLTLLSLHPNVIEKGLFESANIRTLHMNRKSSKVSTNSENQISEEANFDIATDIVNNENNVKNIEVKLEENLENSDTKIKNVNKNDTNMDINDDFYEINDSQLVNTWSEDSLDGAGANVDSRVRAIDALNWGGPLQIFRDGYLCLPYLSLPYMELLTDPGVKGYIIGASNVLFRQKRNLADILIDVDNLTMQCYDPELRKQLTLSTEDLRFADCLVRNTFNPINLVSASNLSLVTAAGQDTTIGGEAWLRAQFQLYFMAMLQTAMQTEEPASSNHFNGNFISAWRRTDSFKSWSENYGGELQNFDEIPASHPCVGQLSVGDVKLRLTQTMQNSESGRKINLAVTNTSRVVGGALSQARGVFSNWWSNLTTAQNTINQDNIINASKDLDDLSNKSVNEIDISTAQKRIQDV</sequence>
<feature type="domain" description="UDENN" evidence="3">
    <location>
        <begin position="9"/>
        <end position="525"/>
    </location>
</feature>
<dbReference type="InterPro" id="IPR037516">
    <property type="entry name" value="Tripartite_DENN"/>
</dbReference>
<organism evidence="4">
    <name type="scientific">Xenopsylla cheopis</name>
    <name type="common">Oriental rat flea</name>
    <name type="synonym">Pulex cheopis</name>
    <dbReference type="NCBI Taxonomy" id="163159"/>
    <lineage>
        <taxon>Eukaryota</taxon>
        <taxon>Metazoa</taxon>
        <taxon>Ecdysozoa</taxon>
        <taxon>Arthropoda</taxon>
        <taxon>Hexapoda</taxon>
        <taxon>Insecta</taxon>
        <taxon>Pterygota</taxon>
        <taxon>Neoptera</taxon>
        <taxon>Endopterygota</taxon>
        <taxon>Siphonaptera</taxon>
        <taxon>Pulicidae</taxon>
        <taxon>Xenopsyllinae</taxon>
        <taxon>Xenopsylla</taxon>
    </lineage>
</organism>
<dbReference type="InterPro" id="IPR051731">
    <property type="entry name" value="DENND11/AVL9_GEFs"/>
</dbReference>